<keyword evidence="7 9" id="KW-0129">CBS domain</keyword>
<dbReference type="PANTHER" id="PTHR43099">
    <property type="entry name" value="UPF0053 PROTEIN YRKA"/>
    <property type="match status" value="1"/>
</dbReference>
<dbReference type="InterPro" id="IPR036318">
    <property type="entry name" value="FAD-bd_PCMH-like_sf"/>
</dbReference>
<sequence length="457" mass="50049">MDPDSSGNLFLSLFILLLLIGANAFFAMSEIAVISLNRAKLQKRSEQGDRRAGYLARLTRSSSDFLSTIQVGITLSGFLASAVAAENFAGMLVKAIGDVPIPRSVIEGVSLVVITLILSYFTIIFGELVPKRIAMKNAEGVSLKVATPIWYFSRIAKPFVALLAHSTNGILKLMGLGSEDTEQVSEEDILLLIDEGAGQGVLENSEKDMIENILAAGDRRVEDVMTHRTDMVAVGEDITLPQLLEVIRQEGYSRIPVYGEDVDDILGIVYAKDLLDLVEPDRAAHFSVKDYLRPAVFIPQAKMCGKLLAQMRQDHTHMAVVVDEYGGTAGIATMEDLLESIVGPIEDEYDTQELEFCWQPDGSCIFDGSVTLEEAEKILQTNIPYQGEYDTLAGYVVEVLDRIPSPGEVILLPLGDALQLQVTRIEGQRIAQVRVFPSKKTEQNTENLPGPLEETDG</sequence>
<organism evidence="14">
    <name type="scientific">uncultured Anaerotruncus sp</name>
    <dbReference type="NCBI Taxonomy" id="905011"/>
    <lineage>
        <taxon>Bacteria</taxon>
        <taxon>Bacillati</taxon>
        <taxon>Bacillota</taxon>
        <taxon>Clostridia</taxon>
        <taxon>Eubacteriales</taxon>
        <taxon>Oscillospiraceae</taxon>
        <taxon>Anaerotruncus</taxon>
        <taxon>environmental samples</taxon>
    </lineage>
</organism>
<dbReference type="AlphaFoldDB" id="A0A1C6H9T0"/>
<evidence type="ECO:0000259" key="13">
    <source>
        <dbReference type="PROSITE" id="PS51846"/>
    </source>
</evidence>
<dbReference type="Pfam" id="PF01595">
    <property type="entry name" value="CNNM"/>
    <property type="match status" value="1"/>
</dbReference>
<feature type="domain" description="CBS" evidence="12">
    <location>
        <begin position="225"/>
        <end position="288"/>
    </location>
</feature>
<dbReference type="Gene3D" id="3.10.580.10">
    <property type="entry name" value="CBS-domain"/>
    <property type="match status" value="1"/>
</dbReference>
<dbReference type="SUPFAM" id="SSF56176">
    <property type="entry name" value="FAD-binding/transporter-associated domain-like"/>
    <property type="match status" value="1"/>
</dbReference>
<keyword evidence="5" id="KW-0677">Repeat</keyword>
<dbReference type="CDD" id="cd04590">
    <property type="entry name" value="CBS_pair_CorC_HlyC_assoc"/>
    <property type="match status" value="1"/>
</dbReference>
<keyword evidence="8 10" id="KW-0472">Membrane</keyword>
<dbReference type="InterPro" id="IPR005170">
    <property type="entry name" value="Transptr-assoc_dom"/>
</dbReference>
<evidence type="ECO:0000256" key="2">
    <source>
        <dbReference type="ARBA" id="ARBA00006337"/>
    </source>
</evidence>
<evidence type="ECO:0000256" key="6">
    <source>
        <dbReference type="ARBA" id="ARBA00022989"/>
    </source>
</evidence>
<dbReference type="PANTHER" id="PTHR43099:SF5">
    <property type="entry name" value="HLYC_CORC FAMILY TRANSPORTER"/>
    <property type="match status" value="1"/>
</dbReference>
<dbReference type="FunFam" id="3.10.580.10:FF:000002">
    <property type="entry name" value="Magnesium/cobalt efflux protein CorC"/>
    <property type="match status" value="1"/>
</dbReference>
<evidence type="ECO:0000313" key="14">
    <source>
        <dbReference type="EMBL" id="SCJ54492.1"/>
    </source>
</evidence>
<dbReference type="InterPro" id="IPR016169">
    <property type="entry name" value="FAD-bd_PCMH_sub2"/>
</dbReference>
<protein>
    <submittedName>
        <fullName evidence="14">Magnesium/cobalt efflux protein CorC</fullName>
    </submittedName>
</protein>
<feature type="transmembrane region" description="Helical" evidence="11">
    <location>
        <begin position="12"/>
        <end position="36"/>
    </location>
</feature>
<evidence type="ECO:0000256" key="9">
    <source>
        <dbReference type="PROSITE-ProRule" id="PRU00703"/>
    </source>
</evidence>
<evidence type="ECO:0000256" key="1">
    <source>
        <dbReference type="ARBA" id="ARBA00004651"/>
    </source>
</evidence>
<comment type="subcellular location">
    <subcellularLocation>
        <location evidence="1">Cell membrane</location>
        <topology evidence="1">Multi-pass membrane protein</topology>
    </subcellularLocation>
</comment>
<reference evidence="14" key="1">
    <citation type="submission" date="2015-09" db="EMBL/GenBank/DDBJ databases">
        <authorList>
            <consortium name="Pathogen Informatics"/>
        </authorList>
    </citation>
    <scope>NUCLEOTIDE SEQUENCE</scope>
    <source>
        <strain evidence="14">2789STDY5834896</strain>
    </source>
</reference>
<dbReference type="GO" id="GO:0005886">
    <property type="term" value="C:plasma membrane"/>
    <property type="evidence" value="ECO:0007669"/>
    <property type="project" value="UniProtKB-SubCell"/>
</dbReference>
<accession>A0A1C6H9T0</accession>
<dbReference type="GO" id="GO:0050660">
    <property type="term" value="F:flavin adenine dinucleotide binding"/>
    <property type="evidence" value="ECO:0007669"/>
    <property type="project" value="InterPro"/>
</dbReference>
<dbReference type="PROSITE" id="PS51371">
    <property type="entry name" value="CBS"/>
    <property type="match status" value="2"/>
</dbReference>
<dbReference type="InterPro" id="IPR044751">
    <property type="entry name" value="Ion_transp-like_CBS"/>
</dbReference>
<keyword evidence="6 10" id="KW-1133">Transmembrane helix</keyword>
<dbReference type="SMART" id="SM00116">
    <property type="entry name" value="CBS"/>
    <property type="match status" value="2"/>
</dbReference>
<dbReference type="InterPro" id="IPR051676">
    <property type="entry name" value="UPF0053_domain"/>
</dbReference>
<dbReference type="InterPro" id="IPR046342">
    <property type="entry name" value="CBS_dom_sf"/>
</dbReference>
<dbReference type="EMBL" id="FMHG01000001">
    <property type="protein sequence ID" value="SCJ54492.1"/>
    <property type="molecule type" value="Genomic_DNA"/>
</dbReference>
<gene>
    <name evidence="14" type="primary">ytfL</name>
    <name evidence="14" type="ORF">SAMEA3545359_00757</name>
</gene>
<dbReference type="InterPro" id="IPR000644">
    <property type="entry name" value="CBS_dom"/>
</dbReference>
<evidence type="ECO:0000256" key="3">
    <source>
        <dbReference type="ARBA" id="ARBA00022475"/>
    </source>
</evidence>
<evidence type="ECO:0000256" key="8">
    <source>
        <dbReference type="ARBA" id="ARBA00023136"/>
    </source>
</evidence>
<comment type="similarity">
    <text evidence="2">Belongs to the UPF0053 family.</text>
</comment>
<dbReference type="SUPFAM" id="SSF54631">
    <property type="entry name" value="CBS-domain pair"/>
    <property type="match status" value="1"/>
</dbReference>
<feature type="domain" description="CNNM transmembrane" evidence="13">
    <location>
        <begin position="5"/>
        <end position="206"/>
    </location>
</feature>
<keyword evidence="3" id="KW-1003">Cell membrane</keyword>
<proteinExistence type="inferred from homology"/>
<evidence type="ECO:0000259" key="12">
    <source>
        <dbReference type="PROSITE" id="PS51371"/>
    </source>
</evidence>
<dbReference type="SMART" id="SM01091">
    <property type="entry name" value="CorC_HlyC"/>
    <property type="match status" value="1"/>
</dbReference>
<evidence type="ECO:0000256" key="7">
    <source>
        <dbReference type="ARBA" id="ARBA00023122"/>
    </source>
</evidence>
<evidence type="ECO:0000256" key="11">
    <source>
        <dbReference type="SAM" id="Phobius"/>
    </source>
</evidence>
<dbReference type="InterPro" id="IPR002550">
    <property type="entry name" value="CNNM"/>
</dbReference>
<feature type="transmembrane region" description="Helical" evidence="11">
    <location>
        <begin position="105"/>
        <end position="126"/>
    </location>
</feature>
<dbReference type="Pfam" id="PF03471">
    <property type="entry name" value="CorC_HlyC"/>
    <property type="match status" value="1"/>
</dbReference>
<dbReference type="Pfam" id="PF00571">
    <property type="entry name" value="CBS"/>
    <property type="match status" value="2"/>
</dbReference>
<keyword evidence="4 10" id="KW-0812">Transmembrane</keyword>
<dbReference type="PROSITE" id="PS51846">
    <property type="entry name" value="CNNM"/>
    <property type="match status" value="1"/>
</dbReference>
<evidence type="ECO:0000256" key="10">
    <source>
        <dbReference type="PROSITE-ProRule" id="PRU01193"/>
    </source>
</evidence>
<evidence type="ECO:0000256" key="4">
    <source>
        <dbReference type="ARBA" id="ARBA00022692"/>
    </source>
</evidence>
<dbReference type="Gene3D" id="3.30.465.10">
    <property type="match status" value="1"/>
</dbReference>
<name>A0A1C6H9T0_9FIRM</name>
<evidence type="ECO:0000256" key="5">
    <source>
        <dbReference type="ARBA" id="ARBA00022737"/>
    </source>
</evidence>
<feature type="domain" description="CBS" evidence="12">
    <location>
        <begin position="291"/>
        <end position="348"/>
    </location>
</feature>